<dbReference type="STRING" id="158441.A0A226ET76"/>
<dbReference type="InterPro" id="IPR043970">
    <property type="entry name" value="FUZ/MON1/HPS1_longin_3"/>
</dbReference>
<feature type="domain" description="FUZ/MON1/HPS1 second Longin" evidence="6">
    <location>
        <begin position="176"/>
        <end position="265"/>
    </location>
</feature>
<sequence length="432" mass="48843">MTGYLICICFESGVPIFARKIGDVSPISWPLAASLNGLKVFGKANRVELISSITESSRVVWKDFHDRLALIFAGTDDSITDFHVEHVLVNVFSVLVLSVGLDEIVRTKSVDKLKKEFRMCYPVIDLILQGLKPNDRTLYFGDLTGCADVALQMDPPNNQVNFQTVLDNLMESIGFNYGCLIANGILIGCTEDWWTLSGTEMCLITFTASLISDPVTDAAIFLPSSSPNASLTEFLAYRFVTFKVVENVRLCVLCGQEPTLPTIEKEIAKLKKNFSEQLSLFQNRLTPFCRYSRFFNIGKSISGFLLVCLDRRRCTFSVFPERSNEQMNTGHKLDLLRTFYRNTVGSIFPWSCAAPPMFVSPPIHLHHGSKHVGPTVHKASEAYWTSEYHKCHAMTFAIFQLFVIYEPDIPMLLMRQTTRKLLQELVKEKVMR</sequence>
<dbReference type="Pfam" id="PF19038">
    <property type="entry name" value="Fuz_longin_3"/>
    <property type="match status" value="1"/>
</dbReference>
<comment type="subcellular location">
    <subcellularLocation>
        <location evidence="1">Cytoplasm</location>
        <location evidence="1">Cytoskeleton</location>
    </subcellularLocation>
</comment>
<dbReference type="PANTHER" id="PTHR13559">
    <property type="entry name" value="INTRACELLULAR TRAFFIC PROTEIN-RELATED"/>
    <property type="match status" value="1"/>
</dbReference>
<dbReference type="AlphaFoldDB" id="A0A226ET76"/>
<feature type="domain" description="FUZ/MON1/HPS1 first Longin" evidence="5">
    <location>
        <begin position="8"/>
        <end position="125"/>
    </location>
</feature>
<keyword evidence="4" id="KW-0206">Cytoskeleton</keyword>
<dbReference type="Pfam" id="PF19036">
    <property type="entry name" value="Fuz_longin_1"/>
    <property type="match status" value="1"/>
</dbReference>
<dbReference type="PANTHER" id="PTHR13559:SF1">
    <property type="entry name" value="PROTEIN FUZZY HOMOLOG"/>
    <property type="match status" value="1"/>
</dbReference>
<dbReference type="InterPro" id="IPR043971">
    <property type="entry name" value="FUZ/MON1/HPS1_longin_2"/>
</dbReference>
<evidence type="ECO:0000259" key="5">
    <source>
        <dbReference type="Pfam" id="PF19036"/>
    </source>
</evidence>
<accession>A0A226ET76</accession>
<dbReference type="EMBL" id="LNIX01000002">
    <property type="protein sequence ID" value="OXA60430.1"/>
    <property type="molecule type" value="Genomic_DNA"/>
</dbReference>
<dbReference type="OMA" id="ILTESWA"/>
<protein>
    <submittedName>
        <fullName evidence="8">Protein fuzzy</fullName>
    </submittedName>
</protein>
<evidence type="ECO:0000256" key="4">
    <source>
        <dbReference type="ARBA" id="ARBA00023212"/>
    </source>
</evidence>
<dbReference type="GO" id="GO:0016192">
    <property type="term" value="P:vesicle-mediated transport"/>
    <property type="evidence" value="ECO:0007669"/>
    <property type="project" value="InterPro"/>
</dbReference>
<dbReference type="InterPro" id="IPR043972">
    <property type="entry name" value="FUZ/MON1/HPS1_longin_1"/>
</dbReference>
<feature type="domain" description="FUZ/MON1/HPS1 third Longin" evidence="7">
    <location>
        <begin position="301"/>
        <end position="429"/>
    </location>
</feature>
<evidence type="ECO:0000259" key="7">
    <source>
        <dbReference type="Pfam" id="PF19038"/>
    </source>
</evidence>
<dbReference type="OrthoDB" id="74835at2759"/>
<dbReference type="Pfam" id="PF19037">
    <property type="entry name" value="Fuz_longin_2"/>
    <property type="match status" value="1"/>
</dbReference>
<evidence type="ECO:0000313" key="9">
    <source>
        <dbReference type="Proteomes" id="UP000198287"/>
    </source>
</evidence>
<evidence type="ECO:0000259" key="6">
    <source>
        <dbReference type="Pfam" id="PF19037"/>
    </source>
</evidence>
<dbReference type="InterPro" id="IPR026069">
    <property type="entry name" value="Fuzzy"/>
</dbReference>
<evidence type="ECO:0000313" key="8">
    <source>
        <dbReference type="EMBL" id="OXA60430.1"/>
    </source>
</evidence>
<comment type="caution">
    <text evidence="8">The sequence shown here is derived from an EMBL/GenBank/DDBJ whole genome shotgun (WGS) entry which is preliminary data.</text>
</comment>
<keyword evidence="3" id="KW-0963">Cytoplasm</keyword>
<keyword evidence="9" id="KW-1185">Reference proteome</keyword>
<reference evidence="8 9" key="1">
    <citation type="submission" date="2015-12" db="EMBL/GenBank/DDBJ databases">
        <title>The genome of Folsomia candida.</title>
        <authorList>
            <person name="Faddeeva A."/>
            <person name="Derks M.F."/>
            <person name="Anvar Y."/>
            <person name="Smit S."/>
            <person name="Van Straalen N."/>
            <person name="Roelofs D."/>
        </authorList>
    </citation>
    <scope>NUCLEOTIDE SEQUENCE [LARGE SCALE GENOMIC DNA]</scope>
    <source>
        <strain evidence="8 9">VU population</strain>
        <tissue evidence="8">Whole body</tissue>
    </source>
</reference>
<evidence type="ECO:0000256" key="1">
    <source>
        <dbReference type="ARBA" id="ARBA00004245"/>
    </source>
</evidence>
<name>A0A226ET76_FOLCA</name>
<dbReference type="GO" id="GO:1905515">
    <property type="term" value="P:non-motile cilium assembly"/>
    <property type="evidence" value="ECO:0007669"/>
    <property type="project" value="TreeGrafter"/>
</dbReference>
<organism evidence="8 9">
    <name type="scientific">Folsomia candida</name>
    <name type="common">Springtail</name>
    <dbReference type="NCBI Taxonomy" id="158441"/>
    <lineage>
        <taxon>Eukaryota</taxon>
        <taxon>Metazoa</taxon>
        <taxon>Ecdysozoa</taxon>
        <taxon>Arthropoda</taxon>
        <taxon>Hexapoda</taxon>
        <taxon>Collembola</taxon>
        <taxon>Entomobryomorpha</taxon>
        <taxon>Isotomoidea</taxon>
        <taxon>Isotomidae</taxon>
        <taxon>Proisotominae</taxon>
        <taxon>Folsomia</taxon>
    </lineage>
</organism>
<evidence type="ECO:0000256" key="2">
    <source>
        <dbReference type="ARBA" id="ARBA00008550"/>
    </source>
</evidence>
<comment type="similarity">
    <text evidence="2">Belongs to the fuzzy family.</text>
</comment>
<evidence type="ECO:0000256" key="3">
    <source>
        <dbReference type="ARBA" id="ARBA00022490"/>
    </source>
</evidence>
<dbReference type="Proteomes" id="UP000198287">
    <property type="component" value="Unassembled WGS sequence"/>
</dbReference>
<gene>
    <name evidence="8" type="ORF">Fcan01_05481</name>
</gene>
<proteinExistence type="inferred from homology"/>
<dbReference type="GO" id="GO:0005856">
    <property type="term" value="C:cytoskeleton"/>
    <property type="evidence" value="ECO:0007669"/>
    <property type="project" value="UniProtKB-SubCell"/>
</dbReference>